<evidence type="ECO:0000313" key="1">
    <source>
        <dbReference type="EMBL" id="DAF85829.1"/>
    </source>
</evidence>
<reference evidence="1" key="1">
    <citation type="journal article" date="2021" name="Proc. Natl. Acad. Sci. U.S.A.">
        <title>A Catalog of Tens of Thousands of Viruses from Human Metagenomes Reveals Hidden Associations with Chronic Diseases.</title>
        <authorList>
            <person name="Tisza M.J."/>
            <person name="Buck C.B."/>
        </authorList>
    </citation>
    <scope>NUCLEOTIDE SEQUENCE</scope>
    <source>
        <strain evidence="1">Ctjev1</strain>
    </source>
</reference>
<organism evidence="1">
    <name type="scientific">Podoviridae sp. ctjev1</name>
    <dbReference type="NCBI Taxonomy" id="2825272"/>
    <lineage>
        <taxon>Viruses</taxon>
        <taxon>Duplodnaviria</taxon>
        <taxon>Heunggongvirae</taxon>
        <taxon>Uroviricota</taxon>
        <taxon>Caudoviricetes</taxon>
    </lineage>
</organism>
<accession>A0A8S5TUE0</accession>
<protein>
    <submittedName>
        <fullName evidence="1">Uncharacterized protein</fullName>
    </submittedName>
</protein>
<proteinExistence type="predicted"/>
<sequence>MRKKDFIEFNIDEQSVFLHLLGDFLVYKIDLSLKFNHDFITFLSQYFYDAKIIDINGSFRFMAKISCLIEFFQNANSVTFLINEQYTFETSAEEVEKWIM</sequence>
<dbReference type="EMBL" id="BK015931">
    <property type="protein sequence ID" value="DAF85829.1"/>
    <property type="molecule type" value="Genomic_DNA"/>
</dbReference>
<name>A0A8S5TUE0_9CAUD</name>